<dbReference type="Proteomes" id="UP000325672">
    <property type="component" value="Unassembled WGS sequence"/>
</dbReference>
<gene>
    <name evidence="2" type="ORF">BDV38DRAFT_261347</name>
</gene>
<keyword evidence="1" id="KW-0472">Membrane</keyword>
<keyword evidence="3" id="KW-1185">Reference proteome</keyword>
<dbReference type="EMBL" id="ML743634">
    <property type="protein sequence ID" value="KAE8132404.1"/>
    <property type="molecule type" value="Genomic_DNA"/>
</dbReference>
<reference evidence="2 3" key="1">
    <citation type="submission" date="2019-04" db="EMBL/GenBank/DDBJ databases">
        <title>Friends and foes A comparative genomics study of 23 Aspergillus species from section Flavi.</title>
        <authorList>
            <consortium name="DOE Joint Genome Institute"/>
            <person name="Kjaerbolling I."/>
            <person name="Vesth T."/>
            <person name="Frisvad J.C."/>
            <person name="Nybo J.L."/>
            <person name="Theobald S."/>
            <person name="Kildgaard S."/>
            <person name="Isbrandt T."/>
            <person name="Kuo A."/>
            <person name="Sato A."/>
            <person name="Lyhne E.K."/>
            <person name="Kogle M.E."/>
            <person name="Wiebenga A."/>
            <person name="Kun R.S."/>
            <person name="Lubbers R.J."/>
            <person name="Makela M.R."/>
            <person name="Barry K."/>
            <person name="Chovatia M."/>
            <person name="Clum A."/>
            <person name="Daum C."/>
            <person name="Haridas S."/>
            <person name="He G."/>
            <person name="LaButti K."/>
            <person name="Lipzen A."/>
            <person name="Mondo S."/>
            <person name="Riley R."/>
            <person name="Salamov A."/>
            <person name="Simmons B.A."/>
            <person name="Magnuson J.K."/>
            <person name="Henrissat B."/>
            <person name="Mortensen U.H."/>
            <person name="Larsen T.O."/>
            <person name="Devries R.P."/>
            <person name="Grigoriev I.V."/>
            <person name="Machida M."/>
            <person name="Baker S.E."/>
            <person name="Andersen M.R."/>
        </authorList>
    </citation>
    <scope>NUCLEOTIDE SEQUENCE [LARGE SCALE GENOMIC DNA]</scope>
    <source>
        <strain evidence="2 3">CBS 117625</strain>
    </source>
</reference>
<dbReference type="RefSeq" id="XP_031908467.1">
    <property type="nucleotide sequence ID" value="XM_032056016.1"/>
</dbReference>
<evidence type="ECO:0000313" key="3">
    <source>
        <dbReference type="Proteomes" id="UP000325672"/>
    </source>
</evidence>
<evidence type="ECO:0000313" key="2">
    <source>
        <dbReference type="EMBL" id="KAE8132404.1"/>
    </source>
</evidence>
<proteinExistence type="predicted"/>
<dbReference type="AlphaFoldDB" id="A0A5N6SH25"/>
<dbReference type="GeneID" id="43640226"/>
<accession>A0A5N6SH25</accession>
<sequence>MVAPECIYRCGRVSSTKWTIYLQVIFRIFSCPLVSIALVLLFIYWRLFTYIINITQREKPSRQEE</sequence>
<protein>
    <submittedName>
        <fullName evidence="2">Uncharacterized protein</fullName>
    </submittedName>
</protein>
<feature type="transmembrane region" description="Helical" evidence="1">
    <location>
        <begin position="24"/>
        <end position="47"/>
    </location>
</feature>
<organism evidence="2 3">
    <name type="scientific">Aspergillus pseudotamarii</name>
    <dbReference type="NCBI Taxonomy" id="132259"/>
    <lineage>
        <taxon>Eukaryota</taxon>
        <taxon>Fungi</taxon>
        <taxon>Dikarya</taxon>
        <taxon>Ascomycota</taxon>
        <taxon>Pezizomycotina</taxon>
        <taxon>Eurotiomycetes</taxon>
        <taxon>Eurotiomycetidae</taxon>
        <taxon>Eurotiales</taxon>
        <taxon>Aspergillaceae</taxon>
        <taxon>Aspergillus</taxon>
        <taxon>Aspergillus subgen. Circumdati</taxon>
    </lineage>
</organism>
<keyword evidence="1" id="KW-0812">Transmembrane</keyword>
<keyword evidence="1" id="KW-1133">Transmembrane helix</keyword>
<evidence type="ECO:0000256" key="1">
    <source>
        <dbReference type="SAM" id="Phobius"/>
    </source>
</evidence>
<name>A0A5N6SH25_ASPPS</name>